<accession>A0A2S2DFR7</accession>
<proteinExistence type="predicted"/>
<keyword evidence="3" id="KW-1185">Reference proteome</keyword>
<feature type="domain" description="Bro-N" evidence="1">
    <location>
        <begin position="7"/>
        <end position="126"/>
    </location>
</feature>
<protein>
    <recommendedName>
        <fullName evidence="1">Bro-N domain-containing protein</fullName>
    </recommendedName>
</protein>
<evidence type="ECO:0000259" key="1">
    <source>
        <dbReference type="PROSITE" id="PS51750"/>
    </source>
</evidence>
<dbReference type="SMART" id="SM01040">
    <property type="entry name" value="Bro-N"/>
    <property type="match status" value="1"/>
</dbReference>
<gene>
    <name evidence="2" type="ORF">DIR46_07105</name>
</gene>
<dbReference type="EMBL" id="CP029343">
    <property type="protein sequence ID" value="AWL04223.1"/>
    <property type="molecule type" value="Genomic_DNA"/>
</dbReference>
<evidence type="ECO:0000313" key="3">
    <source>
        <dbReference type="Proteomes" id="UP000245820"/>
    </source>
</evidence>
<reference evidence="2 3" key="1">
    <citation type="submission" date="2018-05" db="EMBL/GenBank/DDBJ databases">
        <title>Complete genome sequence of Massilia oculi sp. nov. CCUG 43427T (=DSM 26321T), the type strain of M. oculi, and comparison with genome sequences of other Massilia strains.</title>
        <authorList>
            <person name="Zhu B."/>
        </authorList>
    </citation>
    <scope>NUCLEOTIDE SEQUENCE [LARGE SCALE GENOMIC DNA]</scope>
    <source>
        <strain evidence="2 3">CCUG 43427</strain>
    </source>
</reference>
<name>A0A2S2DFR7_9BURK</name>
<dbReference type="RefSeq" id="WP_109344609.1">
    <property type="nucleotide sequence ID" value="NZ_CP029343.1"/>
</dbReference>
<organism evidence="2 3">
    <name type="scientific">Massilia oculi</name>
    <dbReference type="NCBI Taxonomy" id="945844"/>
    <lineage>
        <taxon>Bacteria</taxon>
        <taxon>Pseudomonadati</taxon>
        <taxon>Pseudomonadota</taxon>
        <taxon>Betaproteobacteria</taxon>
        <taxon>Burkholderiales</taxon>
        <taxon>Oxalobacteraceae</taxon>
        <taxon>Telluria group</taxon>
        <taxon>Massilia</taxon>
    </lineage>
</organism>
<sequence length="222" mass="25071">MNATALTTKTQHSLAFGAHEVKTISREGQLWMSAAEVGRALEYASPDAAIAKVYAAHADEFTSAMTKIIKVMTAGGKQAVRFFSLRGAHLLGMFARTPKAKSFRAWVLDILDRELVALKEAARASGEISYNTRLALQGICTEVYFMASWWKKFGPGIELINQHAYNLIYERFLFAPVRADDLVKEFDLRSSREAARTEQWDYLVRESRKEAKWAGRHTECMQ</sequence>
<dbReference type="InterPro" id="IPR003497">
    <property type="entry name" value="BRO_N_domain"/>
</dbReference>
<dbReference type="PROSITE" id="PS51750">
    <property type="entry name" value="BRO_N"/>
    <property type="match status" value="1"/>
</dbReference>
<evidence type="ECO:0000313" key="2">
    <source>
        <dbReference type="EMBL" id="AWL04223.1"/>
    </source>
</evidence>
<dbReference type="KEGG" id="mtim:DIR46_07105"/>
<dbReference type="AlphaFoldDB" id="A0A2S2DFR7"/>
<dbReference type="Proteomes" id="UP000245820">
    <property type="component" value="Chromosome"/>
</dbReference>
<dbReference type="Pfam" id="PF02498">
    <property type="entry name" value="Bro-N"/>
    <property type="match status" value="1"/>
</dbReference>
<dbReference type="OrthoDB" id="5574448at2"/>